<dbReference type="PROSITE" id="PS00028">
    <property type="entry name" value="ZINC_FINGER_C2H2_1"/>
    <property type="match status" value="1"/>
</dbReference>
<evidence type="ECO:0000259" key="9">
    <source>
        <dbReference type="PROSITE" id="PS50157"/>
    </source>
</evidence>
<comment type="subcellular location">
    <subcellularLocation>
        <location evidence="1">Nucleus</location>
    </subcellularLocation>
</comment>
<dbReference type="InterPro" id="IPR036864">
    <property type="entry name" value="Zn2-C6_fun-type_DNA-bd_sf"/>
</dbReference>
<dbReference type="Pfam" id="PF04082">
    <property type="entry name" value="Fungal_trans"/>
    <property type="match status" value="1"/>
</dbReference>
<dbReference type="PROSITE" id="PS50157">
    <property type="entry name" value="ZINC_FINGER_C2H2_2"/>
    <property type="match status" value="2"/>
</dbReference>
<dbReference type="CDD" id="cd00067">
    <property type="entry name" value="GAL4"/>
    <property type="match status" value="1"/>
</dbReference>
<dbReference type="GO" id="GO:0000785">
    <property type="term" value="C:chromatin"/>
    <property type="evidence" value="ECO:0007669"/>
    <property type="project" value="TreeGrafter"/>
</dbReference>
<dbReference type="InterPro" id="IPR007219">
    <property type="entry name" value="XnlR_reg_dom"/>
</dbReference>
<dbReference type="InterPro" id="IPR036236">
    <property type="entry name" value="Znf_C2H2_sf"/>
</dbReference>
<keyword evidence="5" id="KW-0862">Zinc</keyword>
<dbReference type="OrthoDB" id="654211at2759"/>
<dbReference type="InterPro" id="IPR051059">
    <property type="entry name" value="VerF-like"/>
</dbReference>
<evidence type="ECO:0000259" key="8">
    <source>
        <dbReference type="PROSITE" id="PS50048"/>
    </source>
</evidence>
<dbReference type="EMBL" id="FJUY01000017">
    <property type="protein sequence ID" value="CZT23659.1"/>
    <property type="molecule type" value="Genomic_DNA"/>
</dbReference>
<keyword evidence="6" id="KW-0539">Nucleus</keyword>
<dbReference type="SUPFAM" id="SSF57667">
    <property type="entry name" value="beta-beta-alpha zinc fingers"/>
    <property type="match status" value="1"/>
</dbReference>
<evidence type="ECO:0000256" key="1">
    <source>
        <dbReference type="ARBA" id="ARBA00004123"/>
    </source>
</evidence>
<dbReference type="Gene3D" id="4.10.240.10">
    <property type="entry name" value="Zn(2)-C6 fungal-type DNA-binding domain"/>
    <property type="match status" value="1"/>
</dbReference>
<dbReference type="PROSITE" id="PS50048">
    <property type="entry name" value="ZN2_CY6_FUNGAL_2"/>
    <property type="match status" value="1"/>
</dbReference>
<proteinExistence type="predicted"/>
<dbReference type="GO" id="GO:0005634">
    <property type="term" value="C:nucleus"/>
    <property type="evidence" value="ECO:0007669"/>
    <property type="project" value="UniProtKB-SubCell"/>
</dbReference>
<evidence type="ECO:0000313" key="11">
    <source>
        <dbReference type="Proteomes" id="UP000225277"/>
    </source>
</evidence>
<dbReference type="GO" id="GO:0000978">
    <property type="term" value="F:RNA polymerase II cis-regulatory region sequence-specific DNA binding"/>
    <property type="evidence" value="ECO:0007669"/>
    <property type="project" value="InterPro"/>
</dbReference>
<dbReference type="GeneID" id="35604444"/>
<dbReference type="Pfam" id="PF00096">
    <property type="entry name" value="zf-C2H2"/>
    <property type="match status" value="2"/>
</dbReference>
<evidence type="ECO:0000256" key="7">
    <source>
        <dbReference type="PROSITE-ProRule" id="PRU00042"/>
    </source>
</evidence>
<evidence type="ECO:0000256" key="3">
    <source>
        <dbReference type="ARBA" id="ARBA00022737"/>
    </source>
</evidence>
<organism evidence="10 11">
    <name type="scientific">Ramularia collo-cygni</name>
    <dbReference type="NCBI Taxonomy" id="112498"/>
    <lineage>
        <taxon>Eukaryota</taxon>
        <taxon>Fungi</taxon>
        <taxon>Dikarya</taxon>
        <taxon>Ascomycota</taxon>
        <taxon>Pezizomycotina</taxon>
        <taxon>Dothideomycetes</taxon>
        <taxon>Dothideomycetidae</taxon>
        <taxon>Mycosphaerellales</taxon>
        <taxon>Mycosphaerellaceae</taxon>
        <taxon>Ramularia</taxon>
    </lineage>
</organism>
<dbReference type="InterPro" id="IPR013087">
    <property type="entry name" value="Znf_C2H2_type"/>
</dbReference>
<feature type="domain" description="C2H2-type" evidence="9">
    <location>
        <begin position="44"/>
        <end position="71"/>
    </location>
</feature>
<keyword evidence="11" id="KW-1185">Reference proteome</keyword>
<dbReference type="Gene3D" id="3.30.160.60">
    <property type="entry name" value="Classic Zinc Finger"/>
    <property type="match status" value="2"/>
</dbReference>
<keyword evidence="2" id="KW-0479">Metal-binding</keyword>
<dbReference type="Pfam" id="PF00172">
    <property type="entry name" value="Zn_clus"/>
    <property type="match status" value="1"/>
</dbReference>
<evidence type="ECO:0000256" key="2">
    <source>
        <dbReference type="ARBA" id="ARBA00022723"/>
    </source>
</evidence>
<evidence type="ECO:0000256" key="5">
    <source>
        <dbReference type="ARBA" id="ARBA00022833"/>
    </source>
</evidence>
<evidence type="ECO:0000256" key="4">
    <source>
        <dbReference type="ARBA" id="ARBA00022771"/>
    </source>
</evidence>
<keyword evidence="3" id="KW-0677">Repeat</keyword>
<dbReference type="Proteomes" id="UP000225277">
    <property type="component" value="Unassembled WGS sequence"/>
</dbReference>
<dbReference type="SMART" id="SM00355">
    <property type="entry name" value="ZnF_C2H2"/>
    <property type="match status" value="2"/>
</dbReference>
<dbReference type="PANTHER" id="PTHR40626">
    <property type="entry name" value="MIP31509P"/>
    <property type="match status" value="1"/>
</dbReference>
<feature type="domain" description="Zn(2)-C6 fungal-type" evidence="8">
    <location>
        <begin position="80"/>
        <end position="109"/>
    </location>
</feature>
<reference evidence="10 11" key="1">
    <citation type="submission" date="2016-03" db="EMBL/GenBank/DDBJ databases">
        <authorList>
            <person name="Ploux O."/>
        </authorList>
    </citation>
    <scope>NUCLEOTIDE SEQUENCE [LARGE SCALE GENOMIC DNA]</scope>
    <source>
        <strain evidence="10 11">URUG2</strain>
    </source>
</reference>
<keyword evidence="4 7" id="KW-0863">Zinc-finger</keyword>
<dbReference type="GO" id="GO:0006351">
    <property type="term" value="P:DNA-templated transcription"/>
    <property type="evidence" value="ECO:0007669"/>
    <property type="project" value="InterPro"/>
</dbReference>
<dbReference type="InterPro" id="IPR001138">
    <property type="entry name" value="Zn2Cys6_DnaBD"/>
</dbReference>
<dbReference type="STRING" id="112498.A0A2D3VJZ1"/>
<dbReference type="SMART" id="SM00066">
    <property type="entry name" value="GAL4"/>
    <property type="match status" value="1"/>
</dbReference>
<gene>
    <name evidence="10" type="ORF">RCC_09373</name>
</gene>
<dbReference type="GO" id="GO:0008270">
    <property type="term" value="F:zinc ion binding"/>
    <property type="evidence" value="ECO:0007669"/>
    <property type="project" value="UniProtKB-KW"/>
</dbReference>
<feature type="domain" description="C2H2-type" evidence="9">
    <location>
        <begin position="16"/>
        <end position="43"/>
    </location>
</feature>
<dbReference type="RefSeq" id="XP_023630383.1">
    <property type="nucleotide sequence ID" value="XM_023774615.1"/>
</dbReference>
<accession>A0A2D3VJZ1</accession>
<sequence length="666" mass="75859">MEATAAAVGSEDQAKYSCSQCRKEYRRPEHLKRHQASHLSARPHRCALCQASFRRSDLLRRHERTCTGSMLKGSSSSRSACDQCVRSKKACNSLQPCLNCQRRQKNCSYGSGEQLENPKPMDHLPVDANHLNTPTQDLTTLGYMDLLSEDFQQDLADSWSDFDYAIPPGSWNGPDWPIEPMSYGQRRVALQFLERFTRNEGLVASFDCCTETERIAVRDLAAAKHLGCRFDAESPVAAQCSEIVSLIQEVITVKPRNSVVTQSWSAAVQEECAAFFSPTKLSLFVELYWTIWSPNIPFLHRPTFNIGSARPVLLAAMAVIGASVSSEEHDRSSAEAWFCCVEEAVFRDDEFYYDGSRESAFPPKSRIQALQASYIVCLFQNWQGTDSSKRRIRSFRYSTVIAVARDIGIAHARHPIYSPKTFPSFDWHEYVVREELIRTLLWIFLLDTAFVIFNNHPPRMAIKEMRTHLALNEGAFQALTREACFQLLLSSTTNTQIVLTSYCEMMCRQRLSEESSKSLADVGSLNLFVLTSALHSMIFQSQQVFGYDDQMTPIRTGLENWVTTWQKYVQIYAVLQRHQPRSTDDQAFGSLWQRIGFYRSADEYWMLAKLMVDRVAISSQIEANRTIGDEPATDDAQVKDDILGKYDETSMRQVNELITDFQRILT</sequence>
<name>A0A2D3VJZ1_9PEZI</name>
<evidence type="ECO:0000313" key="10">
    <source>
        <dbReference type="EMBL" id="CZT23659.1"/>
    </source>
</evidence>
<dbReference type="AlphaFoldDB" id="A0A2D3VJZ1"/>
<dbReference type="GO" id="GO:0000981">
    <property type="term" value="F:DNA-binding transcription factor activity, RNA polymerase II-specific"/>
    <property type="evidence" value="ECO:0007669"/>
    <property type="project" value="InterPro"/>
</dbReference>
<dbReference type="CDD" id="cd12148">
    <property type="entry name" value="fungal_TF_MHR"/>
    <property type="match status" value="1"/>
</dbReference>
<evidence type="ECO:0000256" key="6">
    <source>
        <dbReference type="ARBA" id="ARBA00023242"/>
    </source>
</evidence>
<protein>
    <submittedName>
        <fullName evidence="10">Related to C2H2 transcription factor</fullName>
    </submittedName>
</protein>
<dbReference type="SUPFAM" id="SSF57701">
    <property type="entry name" value="Zn2/Cys6 DNA-binding domain"/>
    <property type="match status" value="1"/>
</dbReference>
<dbReference type="PANTHER" id="PTHR40626:SF3">
    <property type="entry name" value="TRANSCRIPTION FACTOR WITH C2H2 AND ZN(2)-CYS(6) DNA BINDING DOMAIN (EUROFUNG)-RELATED"/>
    <property type="match status" value="1"/>
</dbReference>